<dbReference type="Pfam" id="PF07714">
    <property type="entry name" value="PK_Tyr_Ser-Thr"/>
    <property type="match status" value="1"/>
</dbReference>
<evidence type="ECO:0000256" key="2">
    <source>
        <dbReference type="ARBA" id="ARBA00022679"/>
    </source>
</evidence>
<evidence type="ECO:0000256" key="15">
    <source>
        <dbReference type="SAM" id="Phobius"/>
    </source>
</evidence>
<keyword evidence="3 15" id="KW-0812">Transmembrane</keyword>
<evidence type="ECO:0000256" key="8">
    <source>
        <dbReference type="ARBA" id="ARBA00022989"/>
    </source>
</evidence>
<dbReference type="InterPro" id="IPR038677">
    <property type="entry name" value="WIF_sf"/>
</dbReference>
<keyword evidence="7" id="KW-0067">ATP-binding</keyword>
<dbReference type="Gene3D" id="3.30.200.20">
    <property type="entry name" value="Phosphorylase Kinase, domain 1"/>
    <property type="match status" value="1"/>
</dbReference>
<dbReference type="GO" id="GO:0043235">
    <property type="term" value="C:receptor complex"/>
    <property type="evidence" value="ECO:0007669"/>
    <property type="project" value="TreeGrafter"/>
</dbReference>
<dbReference type="PANTHER" id="PTHR24416:SF349">
    <property type="entry name" value="TYROSINE-PROTEIN KINASE RYK"/>
    <property type="match status" value="1"/>
</dbReference>
<evidence type="ECO:0000256" key="6">
    <source>
        <dbReference type="ARBA" id="ARBA00022777"/>
    </source>
</evidence>
<evidence type="ECO:0000256" key="3">
    <source>
        <dbReference type="ARBA" id="ARBA00022692"/>
    </source>
</evidence>
<dbReference type="InterPro" id="IPR011009">
    <property type="entry name" value="Kinase-like_dom_sf"/>
</dbReference>
<evidence type="ECO:0000256" key="10">
    <source>
        <dbReference type="ARBA" id="ARBA00023137"/>
    </source>
</evidence>
<dbReference type="InterPro" id="IPR003306">
    <property type="entry name" value="WIF"/>
</dbReference>
<keyword evidence="9 15" id="KW-0472">Membrane</keyword>
<dbReference type="AlphaFoldDB" id="A0AAW0XVI3"/>
<name>A0AAW0XVI3_CHEQU</name>
<dbReference type="GO" id="GO:0050793">
    <property type="term" value="P:regulation of developmental process"/>
    <property type="evidence" value="ECO:0007669"/>
    <property type="project" value="UniProtKB-ARBA"/>
</dbReference>
<evidence type="ECO:0008006" key="21">
    <source>
        <dbReference type="Google" id="ProtNLM"/>
    </source>
</evidence>
<feature type="domain" description="WIF" evidence="18">
    <location>
        <begin position="27"/>
        <end position="164"/>
    </location>
</feature>
<gene>
    <name evidence="19" type="ORF">OTU49_001371</name>
</gene>
<keyword evidence="4 16" id="KW-0732">Signal</keyword>
<evidence type="ECO:0000259" key="17">
    <source>
        <dbReference type="PROSITE" id="PS50011"/>
    </source>
</evidence>
<dbReference type="PRINTS" id="PR00109">
    <property type="entry name" value="TYRKINASE"/>
</dbReference>
<feature type="transmembrane region" description="Helical" evidence="15">
    <location>
        <begin position="189"/>
        <end position="213"/>
    </location>
</feature>
<keyword evidence="5" id="KW-0547">Nucleotide-binding</keyword>
<dbReference type="InterPro" id="IPR008266">
    <property type="entry name" value="Tyr_kinase_AS"/>
</dbReference>
<dbReference type="GO" id="GO:0005524">
    <property type="term" value="F:ATP binding"/>
    <property type="evidence" value="ECO:0007669"/>
    <property type="project" value="UniProtKB-KW"/>
</dbReference>
<evidence type="ECO:0000256" key="7">
    <source>
        <dbReference type="ARBA" id="ARBA00022840"/>
    </source>
</evidence>
<evidence type="ECO:0000256" key="4">
    <source>
        <dbReference type="ARBA" id="ARBA00022729"/>
    </source>
</evidence>
<evidence type="ECO:0000313" key="19">
    <source>
        <dbReference type="EMBL" id="KAK8743318.1"/>
    </source>
</evidence>
<keyword evidence="2" id="KW-0808">Transferase</keyword>
<evidence type="ECO:0000256" key="11">
    <source>
        <dbReference type="ARBA" id="ARBA00023170"/>
    </source>
</evidence>
<feature type="signal peptide" evidence="16">
    <location>
        <begin position="1"/>
        <end position="23"/>
    </location>
</feature>
<dbReference type="GO" id="GO:0007409">
    <property type="term" value="P:axonogenesis"/>
    <property type="evidence" value="ECO:0007669"/>
    <property type="project" value="TreeGrafter"/>
</dbReference>
<keyword evidence="20" id="KW-1185">Reference proteome</keyword>
<evidence type="ECO:0000256" key="12">
    <source>
        <dbReference type="ARBA" id="ARBA00023180"/>
    </source>
</evidence>
<dbReference type="FunFam" id="1.10.510.10:FF:001512">
    <property type="entry name" value="Receptor tyrosine-protein kinase erbB-2"/>
    <property type="match status" value="1"/>
</dbReference>
<comment type="catalytic activity">
    <reaction evidence="13">
        <text>L-tyrosyl-[protein] + ATP = O-phospho-L-tyrosyl-[protein] + ADP + H(+)</text>
        <dbReference type="Rhea" id="RHEA:10596"/>
        <dbReference type="Rhea" id="RHEA-COMP:10136"/>
        <dbReference type="Rhea" id="RHEA-COMP:20101"/>
        <dbReference type="ChEBI" id="CHEBI:15378"/>
        <dbReference type="ChEBI" id="CHEBI:30616"/>
        <dbReference type="ChEBI" id="CHEBI:46858"/>
        <dbReference type="ChEBI" id="CHEBI:61978"/>
        <dbReference type="ChEBI" id="CHEBI:456216"/>
        <dbReference type="EC" id="2.7.10.1"/>
    </reaction>
</comment>
<evidence type="ECO:0000256" key="1">
    <source>
        <dbReference type="ARBA" id="ARBA00004162"/>
    </source>
</evidence>
<evidence type="ECO:0000256" key="16">
    <source>
        <dbReference type="SAM" id="SignalP"/>
    </source>
</evidence>
<reference evidence="19 20" key="1">
    <citation type="journal article" date="2024" name="BMC Genomics">
        <title>Genome assembly of redclaw crayfish (Cherax quadricarinatus) provides insights into its immune adaptation and hypoxia tolerance.</title>
        <authorList>
            <person name="Liu Z."/>
            <person name="Zheng J."/>
            <person name="Li H."/>
            <person name="Fang K."/>
            <person name="Wang S."/>
            <person name="He J."/>
            <person name="Zhou D."/>
            <person name="Weng S."/>
            <person name="Chi M."/>
            <person name="Gu Z."/>
            <person name="He J."/>
            <person name="Li F."/>
            <person name="Wang M."/>
        </authorList>
    </citation>
    <scope>NUCLEOTIDE SEQUENCE [LARGE SCALE GENOMIC DNA]</scope>
    <source>
        <strain evidence="19">ZL_2023a</strain>
    </source>
</reference>
<feature type="region of interest" description="Disordered" evidence="14">
    <location>
        <begin position="310"/>
        <end position="330"/>
    </location>
</feature>
<evidence type="ECO:0000256" key="14">
    <source>
        <dbReference type="SAM" id="MobiDB-lite"/>
    </source>
</evidence>
<dbReference type="SUPFAM" id="SSF56112">
    <property type="entry name" value="Protein kinase-like (PK-like)"/>
    <property type="match status" value="1"/>
</dbReference>
<evidence type="ECO:0000256" key="13">
    <source>
        <dbReference type="ARBA" id="ARBA00051243"/>
    </source>
</evidence>
<evidence type="ECO:0000256" key="5">
    <source>
        <dbReference type="ARBA" id="ARBA00022741"/>
    </source>
</evidence>
<dbReference type="GO" id="GO:0010976">
    <property type="term" value="P:positive regulation of neuron projection development"/>
    <property type="evidence" value="ECO:0007669"/>
    <property type="project" value="TreeGrafter"/>
</dbReference>
<evidence type="ECO:0000256" key="9">
    <source>
        <dbReference type="ARBA" id="ARBA00023136"/>
    </source>
</evidence>
<proteinExistence type="predicted"/>
<feature type="chain" id="PRO_5043631811" description="Tyrosine-protein kinase Drl" evidence="16">
    <location>
        <begin position="24"/>
        <end position="626"/>
    </location>
</feature>
<evidence type="ECO:0000313" key="20">
    <source>
        <dbReference type="Proteomes" id="UP001445076"/>
    </source>
</evidence>
<dbReference type="GO" id="GO:0004714">
    <property type="term" value="F:transmembrane receptor protein tyrosine kinase activity"/>
    <property type="evidence" value="ECO:0007669"/>
    <property type="project" value="UniProtKB-EC"/>
</dbReference>
<protein>
    <recommendedName>
        <fullName evidence="21">Tyrosine-protein kinase Drl</fullName>
    </recommendedName>
</protein>
<dbReference type="InterPro" id="IPR050122">
    <property type="entry name" value="RTK"/>
</dbReference>
<dbReference type="PROSITE" id="PS50011">
    <property type="entry name" value="PROTEIN_KINASE_DOM"/>
    <property type="match status" value="1"/>
</dbReference>
<dbReference type="Gene3D" id="2.60.40.2170">
    <property type="entry name" value="Wnt, WIF domain"/>
    <property type="match status" value="1"/>
</dbReference>
<dbReference type="PROSITE" id="PS50814">
    <property type="entry name" value="WIF"/>
    <property type="match status" value="1"/>
</dbReference>
<dbReference type="InterPro" id="IPR000719">
    <property type="entry name" value="Prot_kinase_dom"/>
</dbReference>
<feature type="domain" description="Protein kinase" evidence="17">
    <location>
        <begin position="356"/>
        <end position="622"/>
    </location>
</feature>
<dbReference type="EMBL" id="JARKIK010000025">
    <property type="protein sequence ID" value="KAK8743318.1"/>
    <property type="molecule type" value="Genomic_DNA"/>
</dbReference>
<dbReference type="InterPro" id="IPR001245">
    <property type="entry name" value="Ser-Thr/Tyr_kinase_cat_dom"/>
</dbReference>
<dbReference type="PROSITE" id="PS00109">
    <property type="entry name" value="PROTEIN_KINASE_TYR"/>
    <property type="match status" value="1"/>
</dbReference>
<dbReference type="SMART" id="SM00469">
    <property type="entry name" value="WIF"/>
    <property type="match status" value="1"/>
</dbReference>
<comment type="subcellular location">
    <subcellularLocation>
        <location evidence="1">Cell membrane</location>
        <topology evidence="1">Single-pass membrane protein</topology>
    </subcellularLocation>
</comment>
<dbReference type="PANTHER" id="PTHR24416">
    <property type="entry name" value="TYROSINE-PROTEIN KINASE RECEPTOR"/>
    <property type="match status" value="1"/>
</dbReference>
<keyword evidence="11" id="KW-0675">Receptor</keyword>
<dbReference type="GO" id="GO:0051897">
    <property type="term" value="P:positive regulation of phosphatidylinositol 3-kinase/protein kinase B signal transduction"/>
    <property type="evidence" value="ECO:0007669"/>
    <property type="project" value="TreeGrafter"/>
</dbReference>
<sequence>MMASVGVLVMSAVVSVLVGPGAANFNLYLTQAEVRRILGLTAELYYVREGVVNDYAMNWRVPVPADVHRLYFTWVALDKKPVLYNMAIWMNETEVVGAPSPLAMPSVNVSLTGTVPTVPATFRLDLPCTGLASAEVDIIFNINVTSPRPRQPPTVLYFKRRKICFEGQSAEMYAPHLGPVGERGEALPVVYYVVPALAGLTLVVTVIVIVAYIRRKRLKRDREPRILGINDLGVKTRPLTNSTLLRAATPNNNTYTLPSSVTINSYASLRKLTTPITPITPLTPAHTHNHVSTTASLTQCSRESGSREVCDVSRDSGSRDTCQSSSSLSRSEVIVDPSAAELQERFRQMEVERPRVRLTAVAHEGSFGRVFRGWIQRDRPEQDQQVLIKTVTEGAPHDEVVALYREGTHLFNLYHRNVLTMVGISFADNSSPFLIYPFHGYHNLKQYLQEHRGGHLRASELVELAVQAAHGLSFLHTANLLHGDLAARNCVVSEKLQLRITDAALSRDLFPTDYESVGSEAARPIKWMSYEAITDRVVSTASDVWSYGVLLWELTTLAQQPYVEVAACEMGEYLRDGYRLAQPLNCPDDLYKVMAFCWAIHPHDRPHAKLILDYLAAFHQQLNSFI</sequence>
<dbReference type="Pfam" id="PF02019">
    <property type="entry name" value="WIF"/>
    <property type="match status" value="1"/>
</dbReference>
<dbReference type="GO" id="GO:0007169">
    <property type="term" value="P:cell surface receptor protein tyrosine kinase signaling pathway"/>
    <property type="evidence" value="ECO:0007669"/>
    <property type="project" value="TreeGrafter"/>
</dbReference>
<evidence type="ECO:0000259" key="18">
    <source>
        <dbReference type="PROSITE" id="PS50814"/>
    </source>
</evidence>
<keyword evidence="10" id="KW-0829">Tyrosine-protein kinase</keyword>
<accession>A0AAW0XVI3</accession>
<keyword evidence="8 15" id="KW-1133">Transmembrane helix</keyword>
<dbReference type="GO" id="GO:0005886">
    <property type="term" value="C:plasma membrane"/>
    <property type="evidence" value="ECO:0007669"/>
    <property type="project" value="UniProtKB-SubCell"/>
</dbReference>
<organism evidence="19 20">
    <name type="scientific">Cherax quadricarinatus</name>
    <name type="common">Australian red claw crayfish</name>
    <dbReference type="NCBI Taxonomy" id="27406"/>
    <lineage>
        <taxon>Eukaryota</taxon>
        <taxon>Metazoa</taxon>
        <taxon>Ecdysozoa</taxon>
        <taxon>Arthropoda</taxon>
        <taxon>Crustacea</taxon>
        <taxon>Multicrustacea</taxon>
        <taxon>Malacostraca</taxon>
        <taxon>Eumalacostraca</taxon>
        <taxon>Eucarida</taxon>
        <taxon>Decapoda</taxon>
        <taxon>Pleocyemata</taxon>
        <taxon>Astacidea</taxon>
        <taxon>Parastacoidea</taxon>
        <taxon>Parastacidae</taxon>
        <taxon>Cherax</taxon>
    </lineage>
</organism>
<comment type="caution">
    <text evidence="19">The sequence shown here is derived from an EMBL/GenBank/DDBJ whole genome shotgun (WGS) entry which is preliminary data.</text>
</comment>
<dbReference type="Gene3D" id="1.10.510.10">
    <property type="entry name" value="Transferase(Phosphotransferase) domain 1"/>
    <property type="match status" value="1"/>
</dbReference>
<dbReference type="Proteomes" id="UP001445076">
    <property type="component" value="Unassembled WGS sequence"/>
</dbReference>
<keyword evidence="12" id="KW-0325">Glycoprotein</keyword>
<keyword evidence="6" id="KW-0418">Kinase</keyword>